<dbReference type="GeneID" id="6755601"/>
<evidence type="ECO:0000256" key="1">
    <source>
        <dbReference type="ARBA" id="ARBA00022574"/>
    </source>
</evidence>
<keyword evidence="1 3" id="KW-0853">WD repeat</keyword>
<dbReference type="EMBL" id="DS985247">
    <property type="protein sequence ID" value="EDV23149.1"/>
    <property type="molecule type" value="Genomic_DNA"/>
</dbReference>
<dbReference type="STRING" id="10228.B3S0Z6"/>
<dbReference type="PANTHER" id="PTHR18763:SF0">
    <property type="entry name" value="WD REPEAT-CONTAINING PROTEIN 18"/>
    <property type="match status" value="1"/>
</dbReference>
<dbReference type="InterPro" id="IPR015943">
    <property type="entry name" value="WD40/YVTN_repeat-like_dom_sf"/>
</dbReference>
<dbReference type="InterPro" id="IPR001680">
    <property type="entry name" value="WD40_rpt"/>
</dbReference>
<proteinExistence type="predicted"/>
<dbReference type="KEGG" id="tad:TRIADDRAFT_58140"/>
<keyword evidence="5" id="KW-1185">Reference proteome</keyword>
<dbReference type="PANTHER" id="PTHR18763">
    <property type="entry name" value="WD-REPEAT PROTEIN 18"/>
    <property type="match status" value="1"/>
</dbReference>
<feature type="repeat" description="WD" evidence="3">
    <location>
        <begin position="164"/>
        <end position="205"/>
    </location>
</feature>
<dbReference type="OrthoDB" id="756370at2759"/>
<reference evidence="4 5" key="1">
    <citation type="journal article" date="2008" name="Nature">
        <title>The Trichoplax genome and the nature of placozoans.</title>
        <authorList>
            <person name="Srivastava M."/>
            <person name="Begovic E."/>
            <person name="Chapman J."/>
            <person name="Putnam N.H."/>
            <person name="Hellsten U."/>
            <person name="Kawashima T."/>
            <person name="Kuo A."/>
            <person name="Mitros T."/>
            <person name="Salamov A."/>
            <person name="Carpenter M.L."/>
            <person name="Signorovitch A.Y."/>
            <person name="Moreno M.A."/>
            <person name="Kamm K."/>
            <person name="Grimwood J."/>
            <person name="Schmutz J."/>
            <person name="Shapiro H."/>
            <person name="Grigoriev I.V."/>
            <person name="Buss L.W."/>
            <person name="Schierwater B."/>
            <person name="Dellaporta S.L."/>
            <person name="Rokhsar D.S."/>
        </authorList>
    </citation>
    <scope>NUCLEOTIDE SEQUENCE [LARGE SCALE GENOMIC DNA]</scope>
    <source>
        <strain evidence="4 5">Grell-BS-1999</strain>
    </source>
</reference>
<dbReference type="FunCoup" id="B3S0Z6">
    <property type="interactions" value="1700"/>
</dbReference>
<dbReference type="HOGENOM" id="CLU_029749_0_0_1"/>
<dbReference type="FunFam" id="2.130.10.10:FF:001940">
    <property type="entry name" value="Pre-rRNA-processing protein IPI3"/>
    <property type="match status" value="1"/>
</dbReference>
<dbReference type="RefSeq" id="XP_002114059.1">
    <property type="nucleotide sequence ID" value="XM_002114023.1"/>
</dbReference>
<dbReference type="Proteomes" id="UP000009022">
    <property type="component" value="Unassembled WGS sequence"/>
</dbReference>
<protein>
    <submittedName>
        <fullName evidence="4">Uncharacterized protein</fullName>
    </submittedName>
</protein>
<evidence type="ECO:0000256" key="3">
    <source>
        <dbReference type="PROSITE-ProRule" id="PRU00221"/>
    </source>
</evidence>
<dbReference type="SUPFAM" id="SSF50978">
    <property type="entry name" value="WD40 repeat-like"/>
    <property type="match status" value="1"/>
</dbReference>
<accession>B3S0Z6</accession>
<name>B3S0Z6_TRIAD</name>
<sequence length="370" mass="41176">MAEIQEIAFITESNGHSGCISAWNFHTGIQYKSYKNGCCAKHALAVTDSYLLAAQPGQALIHVWSVSKEQLHMKIACPGKITALACSQDSAYCVAAIEEKVYVWQLSTGNLLSVLSRHYQAIRCIRFVDDCSHFITGGDDGLVIAWRLADVIAIGNQFETGNRLKSPSDAVNCLSTSIDGNLLLSASEDCTVKLWHTSGFQCIKINQLKGPITNLAFTTAPHTAIRPKDLRKQCLPPLKPFKRYLYDPNAAIDVNMSTVQGMKLLAQDSVDVLLKGNTKVLTSFCSQICWSKDIFHLQDFSSNSGKNDKLERKIVNDAMEAVSRERKDSKTNLNEEGIQNSSQLQEEISKLREINKNFYLFAVNELFERN</sequence>
<dbReference type="InParanoid" id="B3S0Z6"/>
<dbReference type="AlphaFoldDB" id="B3S0Z6"/>
<dbReference type="PROSITE" id="PS50294">
    <property type="entry name" value="WD_REPEATS_REGION"/>
    <property type="match status" value="1"/>
</dbReference>
<keyword evidence="2" id="KW-0677">Repeat</keyword>
<dbReference type="eggNOG" id="KOG0646">
    <property type="taxonomic scope" value="Eukaryota"/>
</dbReference>
<dbReference type="PROSITE" id="PS50082">
    <property type="entry name" value="WD_REPEATS_2"/>
    <property type="match status" value="2"/>
</dbReference>
<dbReference type="PhylomeDB" id="B3S0Z6"/>
<dbReference type="Pfam" id="PF00400">
    <property type="entry name" value="WD40"/>
    <property type="match status" value="2"/>
</dbReference>
<dbReference type="GO" id="GO:0006261">
    <property type="term" value="P:DNA-templated DNA replication"/>
    <property type="evidence" value="ECO:0000318"/>
    <property type="project" value="GO_Central"/>
</dbReference>
<evidence type="ECO:0000313" key="5">
    <source>
        <dbReference type="Proteomes" id="UP000009022"/>
    </source>
</evidence>
<dbReference type="GO" id="GO:0006364">
    <property type="term" value="P:rRNA processing"/>
    <property type="evidence" value="ECO:0000318"/>
    <property type="project" value="GO_Central"/>
</dbReference>
<dbReference type="GO" id="GO:0005656">
    <property type="term" value="C:nuclear pre-replicative complex"/>
    <property type="evidence" value="ECO:0000318"/>
    <property type="project" value="GO_Central"/>
</dbReference>
<dbReference type="CTD" id="6755601"/>
<dbReference type="InterPro" id="IPR036322">
    <property type="entry name" value="WD40_repeat_dom_sf"/>
</dbReference>
<feature type="repeat" description="WD" evidence="3">
    <location>
        <begin position="115"/>
        <end position="148"/>
    </location>
</feature>
<dbReference type="GO" id="GO:0120330">
    <property type="term" value="C:rixosome complex"/>
    <property type="evidence" value="ECO:0000318"/>
    <property type="project" value="GO_Central"/>
</dbReference>
<dbReference type="SMART" id="SM00320">
    <property type="entry name" value="WD40"/>
    <property type="match status" value="3"/>
</dbReference>
<evidence type="ECO:0000313" key="4">
    <source>
        <dbReference type="EMBL" id="EDV23149.1"/>
    </source>
</evidence>
<dbReference type="Gene3D" id="2.130.10.10">
    <property type="entry name" value="YVTN repeat-like/Quinoprotein amine dehydrogenase"/>
    <property type="match status" value="1"/>
</dbReference>
<organism evidence="4 5">
    <name type="scientific">Trichoplax adhaerens</name>
    <name type="common">Trichoplax reptans</name>
    <dbReference type="NCBI Taxonomy" id="10228"/>
    <lineage>
        <taxon>Eukaryota</taxon>
        <taxon>Metazoa</taxon>
        <taxon>Placozoa</taxon>
        <taxon>Uniplacotomia</taxon>
        <taxon>Trichoplacea</taxon>
        <taxon>Trichoplacidae</taxon>
        <taxon>Trichoplax</taxon>
    </lineage>
</organism>
<evidence type="ECO:0000256" key="2">
    <source>
        <dbReference type="ARBA" id="ARBA00022737"/>
    </source>
</evidence>
<gene>
    <name evidence="4" type="ORF">TRIADDRAFT_58140</name>
</gene>
<dbReference type="InterPro" id="IPR045227">
    <property type="entry name" value="WDR18/Ipi3/RID3"/>
</dbReference>